<comment type="caution">
    <text evidence="10">The sequence shown here is derived from an EMBL/GenBank/DDBJ whole genome shotgun (WGS) entry which is preliminary data.</text>
</comment>
<keyword evidence="8 9" id="KW-0949">S-adenosyl-L-methionine</keyword>
<dbReference type="Pfam" id="PF05724">
    <property type="entry name" value="TPMT"/>
    <property type="match status" value="1"/>
</dbReference>
<dbReference type="Proteomes" id="UP000028302">
    <property type="component" value="Unassembled WGS sequence"/>
</dbReference>
<dbReference type="HAMAP" id="MF_00812">
    <property type="entry name" value="Thiopur_methtran"/>
    <property type="match status" value="1"/>
</dbReference>
<dbReference type="GO" id="GO:0005737">
    <property type="term" value="C:cytoplasm"/>
    <property type="evidence" value="ECO:0007669"/>
    <property type="project" value="UniProtKB-SubCell"/>
</dbReference>
<dbReference type="FunFam" id="3.40.50.150:FF:000101">
    <property type="entry name" value="Thiopurine S-methyltransferase"/>
    <property type="match status" value="1"/>
</dbReference>
<organism evidence="10 11">
    <name type="scientific">Salinisphaera hydrothermalis (strain C41B8)</name>
    <dbReference type="NCBI Taxonomy" id="1304275"/>
    <lineage>
        <taxon>Bacteria</taxon>
        <taxon>Pseudomonadati</taxon>
        <taxon>Pseudomonadota</taxon>
        <taxon>Gammaproteobacteria</taxon>
        <taxon>Salinisphaerales</taxon>
        <taxon>Salinisphaeraceae</taxon>
        <taxon>Salinisphaera</taxon>
    </lineage>
</organism>
<name>A0A084IJI0_SALHC</name>
<keyword evidence="11" id="KW-1185">Reference proteome</keyword>
<dbReference type="PANTHER" id="PTHR10259:SF11">
    <property type="entry name" value="THIOPURINE S-METHYLTRANSFERASE"/>
    <property type="match status" value="1"/>
</dbReference>
<dbReference type="GO" id="GO:0010038">
    <property type="term" value="P:response to metal ion"/>
    <property type="evidence" value="ECO:0007669"/>
    <property type="project" value="InterPro"/>
</dbReference>
<dbReference type="RefSeq" id="WP_037338945.1">
    <property type="nucleotide sequence ID" value="NZ_APNK01000021.1"/>
</dbReference>
<evidence type="ECO:0000256" key="4">
    <source>
        <dbReference type="ARBA" id="ARBA00011905"/>
    </source>
</evidence>
<evidence type="ECO:0000256" key="9">
    <source>
        <dbReference type="HAMAP-Rule" id="MF_00812"/>
    </source>
</evidence>
<dbReference type="NCBIfam" id="NF009732">
    <property type="entry name" value="PRK13255.1"/>
    <property type="match status" value="1"/>
</dbReference>
<gene>
    <name evidence="9" type="primary">tpm</name>
    <name evidence="10" type="ORF">C41B8_12940</name>
</gene>
<feature type="binding site" evidence="9">
    <location>
        <position position="45"/>
    </location>
    <ligand>
        <name>S-adenosyl-L-methionine</name>
        <dbReference type="ChEBI" id="CHEBI:59789"/>
    </ligand>
</feature>
<protein>
    <recommendedName>
        <fullName evidence="4 9">Thiopurine S-methyltransferase</fullName>
        <ecNumber evidence="4 9">2.1.1.67</ecNumber>
    </recommendedName>
    <alternativeName>
        <fullName evidence="9">Thiopurine methyltransferase</fullName>
    </alternativeName>
</protein>
<dbReference type="AlphaFoldDB" id="A0A084IJI0"/>
<evidence type="ECO:0000256" key="1">
    <source>
        <dbReference type="ARBA" id="ARBA00000903"/>
    </source>
</evidence>
<dbReference type="GO" id="GO:0032259">
    <property type="term" value="P:methylation"/>
    <property type="evidence" value="ECO:0007669"/>
    <property type="project" value="UniProtKB-KW"/>
</dbReference>
<dbReference type="PATRIC" id="fig|1304275.5.peg.2642"/>
<dbReference type="InterPro" id="IPR025835">
    <property type="entry name" value="Thiopurine_S-MeTrfase"/>
</dbReference>
<comment type="catalytic activity">
    <reaction evidence="1 9">
        <text>S-adenosyl-L-methionine + a thiopurine = S-adenosyl-L-homocysteine + a thiopurine S-methylether.</text>
        <dbReference type="EC" id="2.1.1.67"/>
    </reaction>
</comment>
<keyword evidence="7 9" id="KW-0808">Transferase</keyword>
<feature type="binding site" evidence="9">
    <location>
        <position position="66"/>
    </location>
    <ligand>
        <name>S-adenosyl-L-methionine</name>
        <dbReference type="ChEBI" id="CHEBI:59789"/>
    </ligand>
</feature>
<dbReference type="STRING" id="1304275.C41B8_12940"/>
<dbReference type="Gene3D" id="3.40.50.150">
    <property type="entry name" value="Vaccinia Virus protein VP39"/>
    <property type="match status" value="1"/>
</dbReference>
<evidence type="ECO:0000256" key="7">
    <source>
        <dbReference type="ARBA" id="ARBA00022679"/>
    </source>
</evidence>
<evidence type="ECO:0000256" key="8">
    <source>
        <dbReference type="ARBA" id="ARBA00022691"/>
    </source>
</evidence>
<dbReference type="InterPro" id="IPR022474">
    <property type="entry name" value="Thiopur_S-MeTfrase_Se/Te_detox"/>
</dbReference>
<proteinExistence type="inferred from homology"/>
<dbReference type="eggNOG" id="COG0500">
    <property type="taxonomic scope" value="Bacteria"/>
</dbReference>
<evidence type="ECO:0000256" key="6">
    <source>
        <dbReference type="ARBA" id="ARBA00022603"/>
    </source>
</evidence>
<evidence type="ECO:0000313" key="10">
    <source>
        <dbReference type="EMBL" id="KEZ76864.1"/>
    </source>
</evidence>
<keyword evidence="6 9" id="KW-0489">Methyltransferase</keyword>
<dbReference type="InterPro" id="IPR008854">
    <property type="entry name" value="TPMT"/>
</dbReference>
<dbReference type="CDD" id="cd02440">
    <property type="entry name" value="AdoMet_MTases"/>
    <property type="match status" value="1"/>
</dbReference>
<feature type="binding site" evidence="9">
    <location>
        <position position="10"/>
    </location>
    <ligand>
        <name>S-adenosyl-L-methionine</name>
        <dbReference type="ChEBI" id="CHEBI:59789"/>
    </ligand>
</feature>
<evidence type="ECO:0000256" key="3">
    <source>
        <dbReference type="ARBA" id="ARBA00008145"/>
    </source>
</evidence>
<evidence type="ECO:0000313" key="11">
    <source>
        <dbReference type="Proteomes" id="UP000028302"/>
    </source>
</evidence>
<sequence length="218" mass="25104">MKQDFWLERWDKKQIGFHQPEGHPLLREHWSQLSLVPNSRILVPLCGKSRDMLWLAEQGHRVTGVELSAIAAREFFEEAELTYRRQRVGAFDCFVGDQVEIRVGDFFDLPAADLARFEGFYDRAALIALPEDMRRAYVDHLMSGLRRGATGLLITFGYDPAIMDGPPFNVDDEDVGELYGRYAHVDLLAERRGLPDSDHLRERGLTDARDGIYRIVRR</sequence>
<accession>A0A084IJI0</accession>
<dbReference type="EMBL" id="APNK01000021">
    <property type="protein sequence ID" value="KEZ76864.1"/>
    <property type="molecule type" value="Genomic_DNA"/>
</dbReference>
<dbReference type="EC" id="2.1.1.67" evidence="4 9"/>
<dbReference type="InterPro" id="IPR029063">
    <property type="entry name" value="SAM-dependent_MTases_sf"/>
</dbReference>
<comment type="subcellular location">
    <subcellularLocation>
        <location evidence="2 9">Cytoplasm</location>
    </subcellularLocation>
</comment>
<dbReference type="NCBIfam" id="TIGR03840">
    <property type="entry name" value="TMPT_Se_Te"/>
    <property type="match status" value="1"/>
</dbReference>
<dbReference type="PROSITE" id="PS51585">
    <property type="entry name" value="SAM_MT_TPMT"/>
    <property type="match status" value="1"/>
</dbReference>
<reference evidence="10 11" key="1">
    <citation type="submission" date="2013-03" db="EMBL/GenBank/DDBJ databases">
        <title>Salinisphaera hydrothermalis C41B8 Genome Sequencing.</title>
        <authorList>
            <person name="Li C."/>
            <person name="Lai Q."/>
            <person name="Shao Z."/>
        </authorList>
    </citation>
    <scope>NUCLEOTIDE SEQUENCE [LARGE SCALE GENOMIC DNA]</scope>
    <source>
        <strain evidence="10 11">C41B8</strain>
    </source>
</reference>
<dbReference type="GO" id="GO:0008119">
    <property type="term" value="F:thiopurine S-methyltransferase activity"/>
    <property type="evidence" value="ECO:0007669"/>
    <property type="project" value="UniProtKB-UniRule"/>
</dbReference>
<comment type="similarity">
    <text evidence="3 9">Belongs to the class I-like SAM-binding methyltransferase superfamily. TPMT family.</text>
</comment>
<keyword evidence="5 9" id="KW-0963">Cytoplasm</keyword>
<dbReference type="PANTHER" id="PTHR10259">
    <property type="entry name" value="THIOPURINE S-METHYLTRANSFERASE"/>
    <property type="match status" value="1"/>
</dbReference>
<dbReference type="SUPFAM" id="SSF53335">
    <property type="entry name" value="S-adenosyl-L-methionine-dependent methyltransferases"/>
    <property type="match status" value="1"/>
</dbReference>
<dbReference type="OrthoDB" id="9778208at2"/>
<evidence type="ECO:0000256" key="5">
    <source>
        <dbReference type="ARBA" id="ARBA00022490"/>
    </source>
</evidence>
<evidence type="ECO:0000256" key="2">
    <source>
        <dbReference type="ARBA" id="ARBA00004496"/>
    </source>
</evidence>
<dbReference type="PIRSF" id="PIRSF023956">
    <property type="entry name" value="Thiopurine_S-methyltransferase"/>
    <property type="match status" value="1"/>
</dbReference>
<feature type="binding site" evidence="9">
    <location>
        <position position="123"/>
    </location>
    <ligand>
        <name>S-adenosyl-L-methionine</name>
        <dbReference type="ChEBI" id="CHEBI:59789"/>
    </ligand>
</feature>